<proteinExistence type="inferred from homology"/>
<dbReference type="Gene3D" id="1.10.8.270">
    <property type="entry name" value="putative rabgap domain of human tbc1 domain family member 14 like domains"/>
    <property type="match status" value="1"/>
</dbReference>
<dbReference type="Gene3D" id="1.10.472.80">
    <property type="entry name" value="Ypt/Rab-GAP domain of gyp1p, domain 3"/>
    <property type="match status" value="1"/>
</dbReference>
<dbReference type="CDD" id="cd15784">
    <property type="entry name" value="PH_RUTBC"/>
    <property type="match status" value="1"/>
</dbReference>
<dbReference type="Pfam" id="PF12068">
    <property type="entry name" value="PH_RBD"/>
    <property type="match status" value="1"/>
</dbReference>
<organism evidence="5 6">
    <name type="scientific">Pteropus vampyrus</name>
    <name type="common">Large flying fox</name>
    <dbReference type="NCBI Taxonomy" id="132908"/>
    <lineage>
        <taxon>Eukaryota</taxon>
        <taxon>Metazoa</taxon>
        <taxon>Chordata</taxon>
        <taxon>Craniata</taxon>
        <taxon>Vertebrata</taxon>
        <taxon>Euteleostomi</taxon>
        <taxon>Mammalia</taxon>
        <taxon>Eutheria</taxon>
        <taxon>Laurasiatheria</taxon>
        <taxon>Chiroptera</taxon>
        <taxon>Yinpterochiroptera</taxon>
        <taxon>Pteropodoidea</taxon>
        <taxon>Pteropodidae</taxon>
        <taxon>Pteropodinae</taxon>
        <taxon>Pteropus</taxon>
    </lineage>
</organism>
<feature type="region of interest" description="Disordered" evidence="3">
    <location>
        <begin position="651"/>
        <end position="720"/>
    </location>
</feature>
<dbReference type="InterPro" id="IPR037745">
    <property type="entry name" value="SGSM1/2"/>
</dbReference>
<dbReference type="GO" id="GO:0031410">
    <property type="term" value="C:cytoplasmic vesicle"/>
    <property type="evidence" value="ECO:0007669"/>
    <property type="project" value="UniProtKB-ARBA"/>
</dbReference>
<feature type="compositionally biased region" description="Acidic residues" evidence="3">
    <location>
        <begin position="683"/>
        <end position="694"/>
    </location>
</feature>
<feature type="domain" description="Rab-GAP TBC" evidence="4">
    <location>
        <begin position="518"/>
        <end position="902"/>
    </location>
</feature>
<evidence type="ECO:0000256" key="2">
    <source>
        <dbReference type="ARBA" id="ARBA00034124"/>
    </source>
</evidence>
<dbReference type="AlphaFoldDB" id="A0A6P6CFT1"/>
<dbReference type="InterPro" id="IPR035969">
    <property type="entry name" value="Rab-GAP_TBC_sf"/>
</dbReference>
<sequence length="979" mass="110632">MGSVEDAVKEKLLWNVKKEVKQIMEEAVTRKFVHEDSSHIIALCGAVEACLLHQLRRRAAGFLRSDKMAALFTKVGKTCVVAGEICHKVQELQQQVEGRKPLVGNQEALRRQGSASGKAPALSPQALKHIWIRKRHSSGSTSEDRLAACAREYVESLHQNSRTRLLYGKNNVLVQPKEDMEAVPGYLSLHQSAESLTLKWTPNQLMNGTLGDSELEKSVYWDYALVVPFSQIVCIHCHQQKSGGTLVLVNQDGIQRPPLHFPQGGHLLSFLSCLENGLLPQGQLEPPLWTQQGKGKVFPKLRKRSSMRSVDVEEMGTGWATDYVFRIIYPGHRHEHITINYHHLAASRAASVDDDEEEEDKLHAMLSMICSRNLTAPNPMKDAGDLIEMQGFGPGLPAWHLEPLCSQGSSCLSCSTSSSPYATPSHCNCVPDRLPLRLLCESMKRQIVSRAFYGWLAYCRHLATVRTHLSALVHHNIIPPGRPPGASGGLTKDMWSKYQKDEKNYKELELLRQVYYGGVEHEIRKDVWPFLLGHYKFGMSKKEMEQVDAVVAARYQRVLTEWKACELVVRQREQEAHPATLTKFSSGSSIDSHVQRLIHRDSTISNDVFISVDDLEPPRPPGPEDSRPEPKQEPGAGLPGTAMVEQQQSVEFDSPDSGLPSSRNYSVTSGIQSSIDEGPSVGFEEEDGGGEEGSDGPVPAVHTFSEPQDPSQEKASQANELEAREELVAVCAAAYTLTPEGPPLFQIELLDTVALNLHRIDKDVQRCDRNYWYFTPPNLERLRDIMCSYVWEHLDVGYVQGMCDLLAPLLVILDNDQLAYSCFSHLMKRMSQNFPNGGAMDTHFANMRSLIQILDSELFELMHQNGDYTHFYFCYRWFLLDFKRELLYEDVFAVWEVIWAARHISSEHFVLFIALALVEAYREIIRDNNMDFTDIIKFFNASPQLLMFPPERAERHDAQEILRIARDLVHKVQMLIENK</sequence>
<dbReference type="InterPro" id="IPR004012">
    <property type="entry name" value="Run_dom"/>
</dbReference>
<dbReference type="PROSITE" id="PS50086">
    <property type="entry name" value="TBC_RABGAP"/>
    <property type="match status" value="1"/>
</dbReference>
<keyword evidence="1" id="KW-0343">GTPase activation</keyword>
<comment type="similarity">
    <text evidence="2">Belongs to the RUTBC family.</text>
</comment>
<dbReference type="InterPro" id="IPR021935">
    <property type="entry name" value="SGSM1/2_RBD"/>
</dbReference>
<feature type="region of interest" description="Disordered" evidence="3">
    <location>
        <begin position="608"/>
        <end position="639"/>
    </location>
</feature>
<dbReference type="FunFam" id="1.10.472.80:FF:000004">
    <property type="entry name" value="Small G protein signaling modulator 1"/>
    <property type="match status" value="1"/>
</dbReference>
<feature type="compositionally biased region" description="Polar residues" evidence="3">
    <location>
        <begin position="659"/>
        <end position="675"/>
    </location>
</feature>
<dbReference type="InterPro" id="IPR037213">
    <property type="entry name" value="Run_dom_sf"/>
</dbReference>
<dbReference type="FunFam" id="2.30.29.230:FF:000001">
    <property type="entry name" value="Small G protein signaling modulator 2"/>
    <property type="match status" value="1"/>
</dbReference>
<protein>
    <submittedName>
        <fullName evidence="6">Small G protein signaling modulator 2 isoform X10</fullName>
    </submittedName>
</protein>
<gene>
    <name evidence="6" type="primary">SGSM2</name>
</gene>
<dbReference type="CTD" id="9905"/>
<dbReference type="GeneID" id="105291839"/>
<dbReference type="Proteomes" id="UP000515202">
    <property type="component" value="Unplaced"/>
</dbReference>
<dbReference type="PANTHER" id="PTHR22957">
    <property type="entry name" value="TBC1 DOMAIN FAMILY MEMBER GTPASE-ACTIVATING PROTEIN"/>
    <property type="match status" value="1"/>
</dbReference>
<reference evidence="6" key="1">
    <citation type="submission" date="2025-08" db="UniProtKB">
        <authorList>
            <consortium name="RefSeq"/>
        </authorList>
    </citation>
    <scope>IDENTIFICATION</scope>
    <source>
        <tissue evidence="6">Kidney</tissue>
    </source>
</reference>
<dbReference type="PANTHER" id="PTHR22957:SF194">
    <property type="entry name" value="SMALL G PROTEIN SIGNALING MODULATOR 2"/>
    <property type="match status" value="1"/>
</dbReference>
<evidence type="ECO:0000256" key="3">
    <source>
        <dbReference type="SAM" id="MobiDB-lite"/>
    </source>
</evidence>
<dbReference type="Gene3D" id="2.30.29.230">
    <property type="match status" value="1"/>
</dbReference>
<name>A0A6P6CFT1_PTEVA</name>
<dbReference type="Pfam" id="PF02759">
    <property type="entry name" value="RUN"/>
    <property type="match status" value="1"/>
</dbReference>
<feature type="compositionally biased region" description="Polar residues" evidence="3">
    <location>
        <begin position="705"/>
        <end position="719"/>
    </location>
</feature>
<dbReference type="SUPFAM" id="SSF140741">
    <property type="entry name" value="RUN domain-like"/>
    <property type="match status" value="1"/>
</dbReference>
<dbReference type="FunFam" id="1.10.8.270:FF:000006">
    <property type="entry name" value="Small G protein signaling modulator 2"/>
    <property type="match status" value="1"/>
</dbReference>
<dbReference type="InterPro" id="IPR000195">
    <property type="entry name" value="Rab-GAP-TBC_dom"/>
</dbReference>
<dbReference type="GO" id="GO:0005096">
    <property type="term" value="F:GTPase activator activity"/>
    <property type="evidence" value="ECO:0007669"/>
    <property type="project" value="UniProtKB-KW"/>
</dbReference>
<evidence type="ECO:0000256" key="1">
    <source>
        <dbReference type="ARBA" id="ARBA00022468"/>
    </source>
</evidence>
<feature type="compositionally biased region" description="Basic and acidic residues" evidence="3">
    <location>
        <begin position="622"/>
        <end position="632"/>
    </location>
</feature>
<evidence type="ECO:0000313" key="6">
    <source>
        <dbReference type="RefSeq" id="XP_023386249.1"/>
    </source>
</evidence>
<dbReference type="SMART" id="SM00164">
    <property type="entry name" value="TBC"/>
    <property type="match status" value="1"/>
</dbReference>
<evidence type="ECO:0000313" key="5">
    <source>
        <dbReference type="Proteomes" id="UP000515202"/>
    </source>
</evidence>
<dbReference type="Pfam" id="PF00566">
    <property type="entry name" value="RabGAP-TBC"/>
    <property type="match status" value="1"/>
</dbReference>
<keyword evidence="5" id="KW-1185">Reference proteome</keyword>
<accession>A0A6P6CFT1</accession>
<dbReference type="SUPFAM" id="SSF47923">
    <property type="entry name" value="Ypt/Rab-GAP domain of gyp1p"/>
    <property type="match status" value="2"/>
</dbReference>
<dbReference type="RefSeq" id="XP_023386249.1">
    <property type="nucleotide sequence ID" value="XM_023530481.1"/>
</dbReference>
<evidence type="ECO:0000259" key="4">
    <source>
        <dbReference type="PROSITE" id="PS50086"/>
    </source>
</evidence>